<dbReference type="ZFIN" id="ZDB-GENE-131121-231">
    <property type="gene designation" value="si:ch1073-214b20.2"/>
</dbReference>
<feature type="domain" description="Ig-like" evidence="3">
    <location>
        <begin position="132"/>
        <end position="217"/>
    </location>
</feature>
<dbReference type="PANTHER" id="PTHR21063:SF4">
    <property type="entry name" value="CD48 ANTIGEN-RELATED"/>
    <property type="match status" value="1"/>
</dbReference>
<evidence type="ECO:0000313" key="6">
    <source>
        <dbReference type="ZFIN" id="ZDB-GENE-131121-231"/>
    </source>
</evidence>
<reference evidence="5" key="1">
    <citation type="journal article" date="2011" name="Brief. Bioinform.">
        <title>Phylogenetic-based propagation of functional annotations within the Gene Ontology consortium.</title>
        <authorList>
            <person name="Gaudet P."/>
            <person name="Livstone M.S."/>
            <person name="Lewis S.E."/>
            <person name="Thomas P.D."/>
        </authorList>
    </citation>
    <scope>NUCLEOTIDE SEQUENCE</scope>
    <source>
        <strain evidence="5">Tuebingen</strain>
    </source>
</reference>
<protein>
    <submittedName>
        <fullName evidence="5">Hepatocyte cell adhesion molecule-like isoform 1 precursor</fullName>
    </submittedName>
</protein>
<dbReference type="CDD" id="cd00096">
    <property type="entry name" value="Ig"/>
    <property type="match status" value="1"/>
</dbReference>
<evidence type="ECO:0000259" key="3">
    <source>
        <dbReference type="PROSITE" id="PS50835"/>
    </source>
</evidence>
<keyword evidence="1" id="KW-0812">Transmembrane</keyword>
<keyword evidence="1" id="KW-1133">Transmembrane helix</keyword>
<dbReference type="KEGG" id="dre:799838"/>
<dbReference type="InterPro" id="IPR013783">
    <property type="entry name" value="Ig-like_fold"/>
</dbReference>
<feature type="chain" id="PRO_5043058414" evidence="2 5">
    <location>
        <begin position="20"/>
        <end position="271"/>
    </location>
</feature>
<evidence type="ECO:0000256" key="1">
    <source>
        <dbReference type="SAM" id="Phobius"/>
    </source>
</evidence>
<organism evidence="4 5">
    <name type="scientific">Danio rerio</name>
    <name type="common">Zebrafish</name>
    <name type="synonym">Brachydanio rerio</name>
    <dbReference type="NCBI Taxonomy" id="7955"/>
    <lineage>
        <taxon>Eukaryota</taxon>
        <taxon>Metazoa</taxon>
        <taxon>Chordata</taxon>
        <taxon>Craniata</taxon>
        <taxon>Vertebrata</taxon>
        <taxon>Euteleostomi</taxon>
        <taxon>Actinopterygii</taxon>
        <taxon>Neopterygii</taxon>
        <taxon>Teleostei</taxon>
        <taxon>Ostariophysi</taxon>
        <taxon>Cypriniformes</taxon>
        <taxon>Danionidae</taxon>
        <taxon>Danioninae</taxon>
        <taxon>Danio</taxon>
    </lineage>
</organism>
<gene>
    <name evidence="5 6" type="primary">si:ch1073-214b20.2</name>
</gene>
<dbReference type="Gene3D" id="2.60.40.10">
    <property type="entry name" value="Immunoglobulins"/>
    <property type="match status" value="2"/>
</dbReference>
<dbReference type="SUPFAM" id="SSF48726">
    <property type="entry name" value="Immunoglobulin"/>
    <property type="match status" value="2"/>
</dbReference>
<proteinExistence type="predicted"/>
<reference evidence="5" key="2">
    <citation type="submission" date="2025-08" db="UniProtKB">
        <authorList>
            <consortium name="RefSeq"/>
        </authorList>
    </citation>
    <scope>IDENTIFICATION</scope>
    <source>
        <strain evidence="5">Tuebingen</strain>
    </source>
</reference>
<dbReference type="AGR" id="ZFIN:ZDB-GENE-131121-231"/>
<evidence type="ECO:0000256" key="2">
    <source>
        <dbReference type="SAM" id="SignalP"/>
    </source>
</evidence>
<dbReference type="Pfam" id="PF13895">
    <property type="entry name" value="Ig_2"/>
    <property type="match status" value="1"/>
</dbReference>
<accession>A0AB13A8B8</accession>
<dbReference type="InterPro" id="IPR007110">
    <property type="entry name" value="Ig-like_dom"/>
</dbReference>
<dbReference type="PANTHER" id="PTHR21063">
    <property type="entry name" value="LFA-3"/>
    <property type="match status" value="1"/>
</dbReference>
<dbReference type="InterPro" id="IPR036179">
    <property type="entry name" value="Ig-like_dom_sf"/>
</dbReference>
<keyword evidence="2 5" id="KW-0732">Signal</keyword>
<dbReference type="Pfam" id="PF07686">
    <property type="entry name" value="V-set"/>
    <property type="match status" value="1"/>
</dbReference>
<keyword evidence="4" id="KW-1185">Reference proteome</keyword>
<dbReference type="PROSITE" id="PS50835">
    <property type="entry name" value="IG_LIKE"/>
    <property type="match status" value="1"/>
</dbReference>
<dbReference type="AlphaFoldDB" id="A0AB13A8B8"/>
<feature type="transmembrane region" description="Helical" evidence="1">
    <location>
        <begin position="237"/>
        <end position="257"/>
    </location>
</feature>
<dbReference type="Proteomes" id="UP000000437">
    <property type="component" value="Chromosome 22"/>
</dbReference>
<feature type="signal peptide" evidence="2 5">
    <location>
        <begin position="1"/>
        <end position="19"/>
    </location>
</feature>
<evidence type="ECO:0000313" key="5">
    <source>
        <dbReference type="RefSeq" id="NP_001373783.1"/>
    </source>
</evidence>
<name>A0AB13A8B8_DANRE</name>
<evidence type="ECO:0000313" key="4">
    <source>
        <dbReference type="Proteomes" id="UP000000437"/>
    </source>
</evidence>
<dbReference type="RefSeq" id="NP_001373783.1">
    <property type="nucleotide sequence ID" value="NM_001386854.1"/>
</dbReference>
<sequence length="271" mass="29819" precursor="true">MPIRIRCASILLMFCGVFGGELDETETILVMKGDSVSLHTGLGEVNREMQIMWMFGPEKANTLIAEIHSMIVSIYDSYEELKDRVQMSQRTGSLTIRNTSISHSGLYEAQIMTTVTAFKRFHVIVHAPVSFPVIENSSLVSDCQMDDGGFPCAVLCSAENGPGVSLSWYKDGERLNQTSGPDLNFPLSVLLEIKERSKDVYQCVAANPISNKTTPFSFQEHCPQHTDSSRFCGSTEIAIRLVVSMLMGVATVALVIYDVRSGGGVNEVFQC</sequence>
<dbReference type="GeneID" id="799838"/>
<dbReference type="InterPro" id="IPR013106">
    <property type="entry name" value="Ig_V-set"/>
</dbReference>
<keyword evidence="1" id="KW-0472">Membrane</keyword>